<reference evidence="1 4" key="2">
    <citation type="submission" date="2024-06" db="EMBL/GenBank/DDBJ databases">
        <title>Genomic Encyclopedia of Type Strains, Phase IV (KMG-IV): sequencing the most valuable type-strain genomes for metagenomic binning, comparative biology and taxonomic classification.</title>
        <authorList>
            <person name="Goeker M."/>
        </authorList>
    </citation>
    <scope>NUCLEOTIDE SEQUENCE [LARGE SCALE GENOMIC DNA]</scope>
    <source>
        <strain evidence="1 4">D-501</strain>
    </source>
</reference>
<accession>A0A5C1PXJ1</accession>
<evidence type="ECO:0000313" key="3">
    <source>
        <dbReference type="Proteomes" id="UP000323522"/>
    </source>
</evidence>
<geneLocation type="plasmid" evidence="2">
    <name>pSna507_unt13</name>
</geneLocation>
<reference evidence="2 3" key="1">
    <citation type="submission" date="2019-02" db="EMBL/GenBank/DDBJ databases">
        <title>Complete Genome Sequence and Methylome Analysis of Sphaerotilus natans subsp. sulfidivorans D-507.</title>
        <authorList>
            <person name="Fomenkov A."/>
            <person name="Gridneva E."/>
            <person name="Smolyakov D."/>
            <person name="Dubinina G."/>
            <person name="Vincze T."/>
            <person name="Grabovich M."/>
            <person name="Roberts R.J."/>
        </authorList>
    </citation>
    <scope>NUCLEOTIDE SEQUENCE [LARGE SCALE GENOMIC DNA]</scope>
    <source>
        <strain evidence="2 3">D-507</strain>
        <plasmid evidence="2">pSna507_unt13</plasmid>
        <plasmid evidence="3">psna507_unt13</plasmid>
    </source>
</reference>
<geneLocation type="plasmid" evidence="3">
    <name>psna507_unt13</name>
</geneLocation>
<keyword evidence="4" id="KW-1185">Reference proteome</keyword>
<sequence>MQPRTEQVLSPQTDAADGARVCDVQATVLRIVHPTLRAVDLCDSPHLQELDLRDLDGREDLHLTVQGCPSLAWLRLPEQGRAFVHIDGGEQRPALRIDAQLVQLDACWHGGKFMLQAERNAHWRSARIGPLSGLPPQGAQDEPTDTEEVRVVTGSTGGTSLVLTPSDGNRWRELLLIDLPELQQLRCELPMQRLTISQAPALQRFDLQAPVGHIEISGCERLAHITGAASTDRLDLRGGSGARAGVEIDLAAGQIDLAGSPLRTLVLRQPSRLRLEQCLHLHKTELATGTRVWCVGHVPLSLDVVEMAEIDDGTFRRLQQACADGDLSAWKSLCHVLPMCRNELLPGVLMTLLKMLQSGIDAATVWKQRCRLAARLMVPSSRQRAGHRPAWRWSMPSDLGADGWRADWLLWQGCRHLPDAARMGAAMAADLCYQTEILDQMLGWWLHGGKDQPAFPEFFTAMLVHARDRRPMPQPTRRYLVSLSISMLRPGASPVRHHPALRQAAHDFLLKHLPRCQVLALLAHQIRQDPVEVRSVLVRLLADPPHQGDSRLSGPEFGQLARILILSGRLPEGFRPISTLDHPFPHHLLEAA</sequence>
<proteinExistence type="predicted"/>
<dbReference type="AlphaFoldDB" id="A0A5C1PXJ1"/>
<dbReference type="RefSeq" id="WP_149501956.1">
    <property type="nucleotide sequence ID" value="NZ_CP035707.1"/>
</dbReference>
<evidence type="ECO:0000313" key="4">
    <source>
        <dbReference type="Proteomes" id="UP001549111"/>
    </source>
</evidence>
<dbReference type="OrthoDB" id="6160215at2"/>
<dbReference type="KEGG" id="snn:EWH46_00140"/>
<evidence type="ECO:0000313" key="1">
    <source>
        <dbReference type="EMBL" id="MET3606101.1"/>
    </source>
</evidence>
<gene>
    <name evidence="1" type="ORF">ABIC99_003936</name>
    <name evidence="2" type="ORF">EWH46_00140</name>
</gene>
<dbReference type="EMBL" id="JBEPLS010000035">
    <property type="protein sequence ID" value="MET3606101.1"/>
    <property type="molecule type" value="Genomic_DNA"/>
</dbReference>
<dbReference type="EMBL" id="CP035707">
    <property type="protein sequence ID" value="QEM99325.1"/>
    <property type="molecule type" value="Genomic_DNA"/>
</dbReference>
<keyword evidence="2" id="KW-0614">Plasmid</keyword>
<dbReference type="Proteomes" id="UP001549111">
    <property type="component" value="Unassembled WGS sequence"/>
</dbReference>
<protein>
    <submittedName>
        <fullName evidence="2">Uncharacterized protein</fullName>
    </submittedName>
</protein>
<evidence type="ECO:0000313" key="2">
    <source>
        <dbReference type="EMBL" id="QEM99325.1"/>
    </source>
</evidence>
<name>A0A5C1PXJ1_9BURK</name>
<organism evidence="2 3">
    <name type="scientific">Sphaerotilus sulfidivorans</name>
    <dbReference type="NCBI Taxonomy" id="639200"/>
    <lineage>
        <taxon>Bacteria</taxon>
        <taxon>Pseudomonadati</taxon>
        <taxon>Pseudomonadota</taxon>
        <taxon>Betaproteobacteria</taxon>
        <taxon>Burkholderiales</taxon>
        <taxon>Sphaerotilaceae</taxon>
        <taxon>Sphaerotilus</taxon>
    </lineage>
</organism>
<dbReference type="Proteomes" id="UP000323522">
    <property type="component" value="Plasmid pSna507_unt13"/>
</dbReference>